<dbReference type="Pfam" id="PF06912">
    <property type="entry name" value="DUF1275"/>
    <property type="match status" value="1"/>
</dbReference>
<feature type="transmembrane region" description="Helical" evidence="1">
    <location>
        <begin position="20"/>
        <end position="47"/>
    </location>
</feature>
<organism evidence="2 3">
    <name type="scientific">Acidihalobacter aeolianus</name>
    <dbReference type="NCBI Taxonomy" id="2792603"/>
    <lineage>
        <taxon>Bacteria</taxon>
        <taxon>Pseudomonadati</taxon>
        <taxon>Pseudomonadota</taxon>
        <taxon>Gammaproteobacteria</taxon>
        <taxon>Chromatiales</taxon>
        <taxon>Ectothiorhodospiraceae</taxon>
        <taxon>Acidihalobacter</taxon>
    </lineage>
</organism>
<evidence type="ECO:0000256" key="1">
    <source>
        <dbReference type="SAM" id="Phobius"/>
    </source>
</evidence>
<protein>
    <submittedName>
        <fullName evidence="2">Uncharacterized protein</fullName>
    </submittedName>
</protein>
<evidence type="ECO:0000313" key="2">
    <source>
        <dbReference type="EMBL" id="AOV16247.1"/>
    </source>
</evidence>
<gene>
    <name evidence="2" type="ORF">BJI67_03425</name>
</gene>
<reference evidence="2 3" key="1">
    <citation type="submission" date="2016-09" db="EMBL/GenBank/DDBJ databases">
        <title>Acidihalobacter prosperus V6 (DSM14174).</title>
        <authorList>
            <person name="Khaleque H.N."/>
            <person name="Ramsay J.P."/>
            <person name="Murphy R.J.T."/>
            <person name="Kaksonen A.H."/>
            <person name="Boxall N.J."/>
            <person name="Watkin E.L.J."/>
        </authorList>
    </citation>
    <scope>NUCLEOTIDE SEQUENCE [LARGE SCALE GENOMIC DNA]</scope>
    <source>
        <strain evidence="2 3">V6</strain>
    </source>
</reference>
<keyword evidence="1" id="KW-0812">Transmembrane</keyword>
<sequence>MPYSQMPEQTAAALADDGAMPLLFVAAALLAALAGYVNAMMLSYAGLPVSHMSGPAIMLGIDLGHDDLRRLLVLFGIMASFLIGAMAGLMISSTVLRPGRSYGIALLIEGGLLTLAGLSAVGGYSVPALMLAASAACWPSSTGGRGRCSSPSGCAC</sequence>
<keyword evidence="1" id="KW-1133">Transmembrane helix</keyword>
<dbReference type="KEGG" id="aaeo:BJI67_03425"/>
<name>A0A1D8K5K9_9GAMM</name>
<feature type="transmembrane region" description="Helical" evidence="1">
    <location>
        <begin position="68"/>
        <end position="91"/>
    </location>
</feature>
<keyword evidence="3" id="KW-1185">Reference proteome</keyword>
<feature type="transmembrane region" description="Helical" evidence="1">
    <location>
        <begin position="103"/>
        <end position="124"/>
    </location>
</feature>
<keyword evidence="1" id="KW-0472">Membrane</keyword>
<dbReference type="InterPro" id="IPR010699">
    <property type="entry name" value="DUF1275"/>
</dbReference>
<evidence type="ECO:0000313" key="3">
    <source>
        <dbReference type="Proteomes" id="UP000095342"/>
    </source>
</evidence>
<dbReference type="EMBL" id="CP017448">
    <property type="protein sequence ID" value="AOV16247.1"/>
    <property type="molecule type" value="Genomic_DNA"/>
</dbReference>
<dbReference type="Proteomes" id="UP000095342">
    <property type="component" value="Chromosome"/>
</dbReference>
<dbReference type="AlphaFoldDB" id="A0A1D8K5K9"/>
<proteinExistence type="predicted"/>
<accession>A0A1D8K5K9</accession>